<comment type="caution">
    <text evidence="2">The sequence shown here is derived from an EMBL/GenBank/DDBJ whole genome shotgun (WGS) entry which is preliminary data.</text>
</comment>
<accession>A0A9P4KJ53</accession>
<evidence type="ECO:0000313" key="2">
    <source>
        <dbReference type="EMBL" id="KAF2268030.1"/>
    </source>
</evidence>
<name>A0A9P4KJ53_9PLEO</name>
<organism evidence="2 3">
    <name type="scientific">Lojkania enalia</name>
    <dbReference type="NCBI Taxonomy" id="147567"/>
    <lineage>
        <taxon>Eukaryota</taxon>
        <taxon>Fungi</taxon>
        <taxon>Dikarya</taxon>
        <taxon>Ascomycota</taxon>
        <taxon>Pezizomycotina</taxon>
        <taxon>Dothideomycetes</taxon>
        <taxon>Pleosporomycetidae</taxon>
        <taxon>Pleosporales</taxon>
        <taxon>Pleosporales incertae sedis</taxon>
        <taxon>Lojkania</taxon>
    </lineage>
</organism>
<gene>
    <name evidence="2" type="ORF">CC78DRAFT_34174</name>
</gene>
<protein>
    <recommendedName>
        <fullName evidence="4">RRM domain-containing protein</fullName>
    </recommendedName>
</protein>
<evidence type="ECO:0000313" key="3">
    <source>
        <dbReference type="Proteomes" id="UP000800093"/>
    </source>
</evidence>
<proteinExistence type="predicted"/>
<evidence type="ECO:0000256" key="1">
    <source>
        <dbReference type="SAM" id="MobiDB-lite"/>
    </source>
</evidence>
<dbReference type="AlphaFoldDB" id="A0A9P4KJ53"/>
<dbReference type="InterPro" id="IPR035979">
    <property type="entry name" value="RBD_domain_sf"/>
</dbReference>
<dbReference type="Proteomes" id="UP000800093">
    <property type="component" value="Unassembled WGS sequence"/>
</dbReference>
<feature type="region of interest" description="Disordered" evidence="1">
    <location>
        <begin position="145"/>
        <end position="206"/>
    </location>
</feature>
<reference evidence="3" key="1">
    <citation type="journal article" date="2020" name="Stud. Mycol.">
        <title>101 Dothideomycetes genomes: A test case for predicting lifestyles and emergence of pathogens.</title>
        <authorList>
            <person name="Haridas S."/>
            <person name="Albert R."/>
            <person name="Binder M."/>
            <person name="Bloem J."/>
            <person name="LaButti K."/>
            <person name="Salamov A."/>
            <person name="Andreopoulos B."/>
            <person name="Baker S."/>
            <person name="Barry K."/>
            <person name="Bills G."/>
            <person name="Bluhm B."/>
            <person name="Cannon C."/>
            <person name="Castanera R."/>
            <person name="Culley D."/>
            <person name="Daum C."/>
            <person name="Ezra D."/>
            <person name="Gonzalez J."/>
            <person name="Henrissat B."/>
            <person name="Kuo A."/>
            <person name="Liang C."/>
            <person name="Lipzen A."/>
            <person name="Lutzoni F."/>
            <person name="Magnuson J."/>
            <person name="Mondo S."/>
            <person name="Nolan M."/>
            <person name="Ohm R."/>
            <person name="Pangilinan J."/>
            <person name="Park H.-J."/>
            <person name="Ramirez L."/>
            <person name="Alfaro M."/>
            <person name="Sun H."/>
            <person name="Tritt A."/>
            <person name="Yoshinaga Y."/>
            <person name="Zwiers L.-H."/>
            <person name="Turgeon B."/>
            <person name="Goodwin S."/>
            <person name="Spatafora J."/>
            <person name="Crous P."/>
            <person name="Grigoriev I."/>
        </authorList>
    </citation>
    <scope>NUCLEOTIDE SEQUENCE [LARGE SCALE GENOMIC DNA]</scope>
    <source>
        <strain evidence="3">CBS 304.66</strain>
    </source>
</reference>
<dbReference type="EMBL" id="ML986588">
    <property type="protein sequence ID" value="KAF2268030.1"/>
    <property type="molecule type" value="Genomic_DNA"/>
</dbReference>
<sequence>MSSHAHPSVLCRPPAPLLCTSSGLSFGSSVLRFSLAIMATVTIGKPYFEALLRRAEFHTSGREFDITPNSSNNVTISKAEHEYLLQAVREYSLLRNALFRGGLTAETLETLLAGESGATHEEPPQYNDNSAYTWETFVRPNPVPVTMTAPRSNDASPDSDSTAVHDGLQPPPQPHSYNRVYSFGHPDSSIDTPEKDEDLQTSSHQRVPLHDQRTLLFTNLSDRTTHKDLVEIIRGGRLLDIFLRNDRSATVSFVEGAPDFLAYAKRNDVYLHTKRLDIRWNDRQFHVPGHVSNKIANGATRNIVVRGAAGKLTEDQIRDHLDHIHNLVVVDIRFKDGDAYISTNSIHNALFARTCMMSRTAYKGLRIEWYPDECATPLPRPPSKVQSSMQPVLMKPMPIMNRYALLDMDGSDVDSDSEDSFVTSGIRVGSDNWADAGVA</sequence>
<feature type="compositionally biased region" description="Polar residues" evidence="1">
    <location>
        <begin position="149"/>
        <end position="162"/>
    </location>
</feature>
<dbReference type="SUPFAM" id="SSF54928">
    <property type="entry name" value="RNA-binding domain, RBD"/>
    <property type="match status" value="1"/>
</dbReference>
<evidence type="ECO:0008006" key="4">
    <source>
        <dbReference type="Google" id="ProtNLM"/>
    </source>
</evidence>
<dbReference type="GO" id="GO:0003676">
    <property type="term" value="F:nucleic acid binding"/>
    <property type="evidence" value="ECO:0007669"/>
    <property type="project" value="InterPro"/>
</dbReference>
<keyword evidence="3" id="KW-1185">Reference proteome</keyword>
<dbReference type="Gene3D" id="3.30.70.330">
    <property type="match status" value="1"/>
</dbReference>
<dbReference type="InterPro" id="IPR012677">
    <property type="entry name" value="Nucleotide-bd_a/b_plait_sf"/>
</dbReference>
<dbReference type="CDD" id="cd12261">
    <property type="entry name" value="RRM1_3_MRN1"/>
    <property type="match status" value="1"/>
</dbReference>
<dbReference type="OrthoDB" id="2935572at2759"/>